<comment type="caution">
    <text evidence="1">The sequence shown here is derived from an EMBL/GenBank/DDBJ whole genome shotgun (WGS) entry which is preliminary data.</text>
</comment>
<dbReference type="EMBL" id="JBEPLU010000001">
    <property type="protein sequence ID" value="MET3526715.1"/>
    <property type="molecule type" value="Genomic_DNA"/>
</dbReference>
<protein>
    <submittedName>
        <fullName evidence="1">Uncharacterized protein</fullName>
    </submittedName>
</protein>
<organism evidence="1 2">
    <name type="scientific">Phenylobacterium koreense</name>
    <dbReference type="NCBI Taxonomy" id="266125"/>
    <lineage>
        <taxon>Bacteria</taxon>
        <taxon>Pseudomonadati</taxon>
        <taxon>Pseudomonadota</taxon>
        <taxon>Alphaproteobacteria</taxon>
        <taxon>Caulobacterales</taxon>
        <taxon>Caulobacteraceae</taxon>
        <taxon>Phenylobacterium</taxon>
    </lineage>
</organism>
<evidence type="ECO:0000313" key="1">
    <source>
        <dbReference type="EMBL" id="MET3526715.1"/>
    </source>
</evidence>
<keyword evidence="2" id="KW-1185">Reference proteome</keyword>
<accession>A0ABV2EI73</accession>
<evidence type="ECO:0000313" key="2">
    <source>
        <dbReference type="Proteomes" id="UP001549110"/>
    </source>
</evidence>
<proteinExistence type="predicted"/>
<sequence>MARAIESFVDRLMGPFARELARMPASSFRYLLGGF</sequence>
<name>A0ABV2EI73_9CAUL</name>
<gene>
    <name evidence="1" type="ORF">ABID41_001810</name>
</gene>
<dbReference type="Proteomes" id="UP001549110">
    <property type="component" value="Unassembled WGS sequence"/>
</dbReference>
<reference evidence="1 2" key="1">
    <citation type="submission" date="2024-06" db="EMBL/GenBank/DDBJ databases">
        <title>Genomic Encyclopedia of Type Strains, Phase IV (KMG-IV): sequencing the most valuable type-strain genomes for metagenomic binning, comparative biology and taxonomic classification.</title>
        <authorList>
            <person name="Goeker M."/>
        </authorList>
    </citation>
    <scope>NUCLEOTIDE SEQUENCE [LARGE SCALE GENOMIC DNA]</scope>
    <source>
        <strain evidence="1 2">DSM 17809</strain>
    </source>
</reference>